<accession>A0AA38HDY4</accession>
<evidence type="ECO:0008006" key="3">
    <source>
        <dbReference type="Google" id="ProtNLM"/>
    </source>
</evidence>
<keyword evidence="2" id="KW-1185">Reference proteome</keyword>
<dbReference type="AlphaFoldDB" id="A0AA38HDY4"/>
<dbReference type="Gene3D" id="3.30.450.40">
    <property type="match status" value="1"/>
</dbReference>
<gene>
    <name evidence="1" type="ORF">MKK02DRAFT_40207</name>
</gene>
<organism evidence="1 2">
    <name type="scientific">Dioszegia hungarica</name>
    <dbReference type="NCBI Taxonomy" id="4972"/>
    <lineage>
        <taxon>Eukaryota</taxon>
        <taxon>Fungi</taxon>
        <taxon>Dikarya</taxon>
        <taxon>Basidiomycota</taxon>
        <taxon>Agaricomycotina</taxon>
        <taxon>Tremellomycetes</taxon>
        <taxon>Tremellales</taxon>
        <taxon>Bulleribasidiaceae</taxon>
        <taxon>Dioszegia</taxon>
    </lineage>
</organism>
<dbReference type="GeneID" id="77730213"/>
<sequence length="163" mass="17709">MVVANTRIVRPDKPTANHPAFESIAERTKQSIGYVCLTIFTWNPSDCSLQRVYSTDQVNWPTGGAKYMPMDAPWPQTVLVRQEVHACMTVDEIQSTYNDATAIRSLGAGMLICVPAVKDGVTLGALNFIGREGDYDEASIRAMRNAARDAVDVFAGLGGSHTS</sequence>
<comment type="caution">
    <text evidence="1">The sequence shown here is derived from an EMBL/GenBank/DDBJ whole genome shotgun (WGS) entry which is preliminary data.</text>
</comment>
<dbReference type="InterPro" id="IPR029016">
    <property type="entry name" value="GAF-like_dom_sf"/>
</dbReference>
<dbReference type="Proteomes" id="UP001164286">
    <property type="component" value="Unassembled WGS sequence"/>
</dbReference>
<dbReference type="RefSeq" id="XP_052949655.1">
    <property type="nucleotide sequence ID" value="XM_053091008.1"/>
</dbReference>
<reference evidence="1" key="1">
    <citation type="journal article" date="2022" name="G3 (Bethesda)">
        <title>High quality genome of the basidiomycete yeast Dioszegia hungarica PDD-24b-2 isolated from cloud water.</title>
        <authorList>
            <person name="Jarrige D."/>
            <person name="Haridas S."/>
            <person name="Bleykasten-Grosshans C."/>
            <person name="Joly M."/>
            <person name="Nadalig T."/>
            <person name="Sancelme M."/>
            <person name="Vuilleumier S."/>
            <person name="Grigoriev I.V."/>
            <person name="Amato P."/>
            <person name="Bringel F."/>
        </authorList>
    </citation>
    <scope>NUCLEOTIDE SEQUENCE</scope>
    <source>
        <strain evidence="1">PDD-24b-2</strain>
    </source>
</reference>
<protein>
    <recommendedName>
        <fullName evidence="3">GAF domain-containing protein</fullName>
    </recommendedName>
</protein>
<name>A0AA38HDY4_9TREE</name>
<evidence type="ECO:0000313" key="1">
    <source>
        <dbReference type="EMBL" id="KAI9639878.1"/>
    </source>
</evidence>
<proteinExistence type="predicted"/>
<dbReference type="EMBL" id="JAKWFO010000001">
    <property type="protein sequence ID" value="KAI9639878.1"/>
    <property type="molecule type" value="Genomic_DNA"/>
</dbReference>
<evidence type="ECO:0000313" key="2">
    <source>
        <dbReference type="Proteomes" id="UP001164286"/>
    </source>
</evidence>
<dbReference type="SUPFAM" id="SSF55781">
    <property type="entry name" value="GAF domain-like"/>
    <property type="match status" value="1"/>
</dbReference>